<dbReference type="Proteomes" id="UP001234495">
    <property type="component" value="Unassembled WGS sequence"/>
</dbReference>
<accession>A0ABT9ZER8</accession>
<reference evidence="2 3" key="1">
    <citation type="submission" date="2023-07" db="EMBL/GenBank/DDBJ databases">
        <title>Genomic Encyclopedia of Type Strains, Phase IV (KMG-IV): sequencing the most valuable type-strain genomes for metagenomic binning, comparative biology and taxonomic classification.</title>
        <authorList>
            <person name="Goeker M."/>
        </authorList>
    </citation>
    <scope>NUCLEOTIDE SEQUENCE [LARGE SCALE GENOMIC DNA]</scope>
    <source>
        <strain evidence="2 3">DSM 29005</strain>
    </source>
</reference>
<protein>
    <submittedName>
        <fullName evidence="2">Uncharacterized protein</fullName>
    </submittedName>
</protein>
<sequence length="83" mass="9279">MVFIKGMKPKPRKPRNRNGLHKGDEAEMRKTLSRNGIIINSMKKLLSSRSTNQTLLPPAQVITATPTSINIRVPHLNKPIPTV</sequence>
<keyword evidence="3" id="KW-1185">Reference proteome</keyword>
<evidence type="ECO:0000313" key="3">
    <source>
        <dbReference type="Proteomes" id="UP001234495"/>
    </source>
</evidence>
<feature type="region of interest" description="Disordered" evidence="1">
    <location>
        <begin position="1"/>
        <end position="27"/>
    </location>
</feature>
<gene>
    <name evidence="2" type="ORF">J2S19_001012</name>
</gene>
<feature type="compositionally biased region" description="Basic residues" evidence="1">
    <location>
        <begin position="7"/>
        <end position="20"/>
    </location>
</feature>
<evidence type="ECO:0000313" key="2">
    <source>
        <dbReference type="EMBL" id="MDQ0229760.1"/>
    </source>
</evidence>
<evidence type="ECO:0000256" key="1">
    <source>
        <dbReference type="SAM" id="MobiDB-lite"/>
    </source>
</evidence>
<name>A0ABT9ZER8_9BACI</name>
<proteinExistence type="predicted"/>
<dbReference type="EMBL" id="JAUSUD010000003">
    <property type="protein sequence ID" value="MDQ0229760.1"/>
    <property type="molecule type" value="Genomic_DNA"/>
</dbReference>
<organism evidence="2 3">
    <name type="scientific">Metabacillus malikii</name>
    <dbReference type="NCBI Taxonomy" id="1504265"/>
    <lineage>
        <taxon>Bacteria</taxon>
        <taxon>Bacillati</taxon>
        <taxon>Bacillota</taxon>
        <taxon>Bacilli</taxon>
        <taxon>Bacillales</taxon>
        <taxon>Bacillaceae</taxon>
        <taxon>Metabacillus</taxon>
    </lineage>
</organism>
<comment type="caution">
    <text evidence="2">The sequence shown here is derived from an EMBL/GenBank/DDBJ whole genome shotgun (WGS) entry which is preliminary data.</text>
</comment>